<protein>
    <recommendedName>
        <fullName evidence="1">non-specific serine/threonine protein kinase</fullName>
        <ecNumber evidence="1">2.7.11.1</ecNumber>
    </recommendedName>
</protein>
<dbReference type="EMBL" id="JABAYA010000007">
    <property type="protein sequence ID" value="KAF7731800.1"/>
    <property type="molecule type" value="Genomic_DNA"/>
</dbReference>
<evidence type="ECO:0000313" key="11">
    <source>
        <dbReference type="EMBL" id="KAF7731800.1"/>
    </source>
</evidence>
<organism evidence="11 12">
    <name type="scientific">Apophysomyces ossiformis</name>
    <dbReference type="NCBI Taxonomy" id="679940"/>
    <lineage>
        <taxon>Eukaryota</taxon>
        <taxon>Fungi</taxon>
        <taxon>Fungi incertae sedis</taxon>
        <taxon>Mucoromycota</taxon>
        <taxon>Mucoromycotina</taxon>
        <taxon>Mucoromycetes</taxon>
        <taxon>Mucorales</taxon>
        <taxon>Mucorineae</taxon>
        <taxon>Mucoraceae</taxon>
        <taxon>Apophysomyces</taxon>
    </lineage>
</organism>
<dbReference type="GO" id="GO:0005829">
    <property type="term" value="C:cytosol"/>
    <property type="evidence" value="ECO:0007669"/>
    <property type="project" value="TreeGrafter"/>
</dbReference>
<proteinExistence type="predicted"/>
<evidence type="ECO:0000256" key="9">
    <source>
        <dbReference type="SAM" id="MobiDB-lite"/>
    </source>
</evidence>
<dbReference type="GO" id="GO:0004674">
    <property type="term" value="F:protein serine/threonine kinase activity"/>
    <property type="evidence" value="ECO:0007669"/>
    <property type="project" value="UniProtKB-KW"/>
</dbReference>
<dbReference type="EC" id="2.7.11.1" evidence="1"/>
<dbReference type="PANTHER" id="PTHR24343">
    <property type="entry name" value="SERINE/THREONINE KINASE"/>
    <property type="match status" value="1"/>
</dbReference>
<evidence type="ECO:0000313" key="12">
    <source>
        <dbReference type="Proteomes" id="UP000605846"/>
    </source>
</evidence>
<dbReference type="Gene3D" id="1.10.510.10">
    <property type="entry name" value="Transferase(Phosphotransferase) domain 1"/>
    <property type="match status" value="1"/>
</dbReference>
<evidence type="ECO:0000259" key="10">
    <source>
        <dbReference type="PROSITE" id="PS50011"/>
    </source>
</evidence>
<dbReference type="PROSITE" id="PS00108">
    <property type="entry name" value="PROTEIN_KINASE_ST"/>
    <property type="match status" value="1"/>
</dbReference>
<keyword evidence="5 11" id="KW-0418">Kinase</keyword>
<keyword evidence="4" id="KW-0547">Nucleotide-binding</keyword>
<evidence type="ECO:0000256" key="2">
    <source>
        <dbReference type="ARBA" id="ARBA00022527"/>
    </source>
</evidence>
<feature type="region of interest" description="Disordered" evidence="9">
    <location>
        <begin position="1"/>
        <end position="39"/>
    </location>
</feature>
<dbReference type="GO" id="GO:0005524">
    <property type="term" value="F:ATP binding"/>
    <property type="evidence" value="ECO:0007669"/>
    <property type="project" value="UniProtKB-KW"/>
</dbReference>
<evidence type="ECO:0000256" key="3">
    <source>
        <dbReference type="ARBA" id="ARBA00022679"/>
    </source>
</evidence>
<dbReference type="OrthoDB" id="6513151at2759"/>
<accession>A0A8H7ETA3</accession>
<dbReference type="InterPro" id="IPR000719">
    <property type="entry name" value="Prot_kinase_dom"/>
</dbReference>
<keyword evidence="6" id="KW-0067">ATP-binding</keyword>
<keyword evidence="12" id="KW-1185">Reference proteome</keyword>
<dbReference type="PANTHER" id="PTHR24343:SF558">
    <property type="entry name" value="PROTEIN KINASE DOMAIN-CONTAINING PROTEIN"/>
    <property type="match status" value="1"/>
</dbReference>
<dbReference type="PROSITE" id="PS50011">
    <property type="entry name" value="PROTEIN_KINASE_DOM"/>
    <property type="match status" value="1"/>
</dbReference>
<evidence type="ECO:0000256" key="4">
    <source>
        <dbReference type="ARBA" id="ARBA00022741"/>
    </source>
</evidence>
<evidence type="ECO:0000256" key="7">
    <source>
        <dbReference type="ARBA" id="ARBA00047899"/>
    </source>
</evidence>
<dbReference type="AlphaFoldDB" id="A0A8H7ETA3"/>
<sequence>MSTRSSYQPVGSDHSDCSSVDTPSPISSSTSMTMPVPIKSSHHKAFSGLRMTRMDDGCYHDDDEVVVHDAELQGPSRSNSSIRSTSSSLSSKLSRSFSQLLSSSFKKNQRKRFDGEESLQQKYGEYVKRKTMTLKKKEKVATGATAVIRLVQQESRILAVKEFKKREKSESAEEYEIRVRNECALSMSVSGHPNVVETIERIKNERGRCCLVMEYCAGGDLFNLCQSEAMDCQDQECLFKQLLLGLQHLHHHNVAHRDIKPENLVLTKGGGTLKIADFGVACSPADECHRWCGSEPFWSPEMWTLKSKDSVYDGRALDVWSAAITFFCLRNFLPFDCAYYNPIPQPPPKHADPSSPAVIASKELNGGCPLYGRYHEERRKLGASQCELFKDLPENMRDCLAGMLDPDPKTRWTVDQALASEWLSGVETCTDGVLSNGWRHSHRVPICSK</sequence>
<feature type="domain" description="Protein kinase" evidence="10">
    <location>
        <begin position="134"/>
        <end position="423"/>
    </location>
</feature>
<evidence type="ECO:0000256" key="8">
    <source>
        <dbReference type="ARBA" id="ARBA00048679"/>
    </source>
</evidence>
<dbReference type="SMART" id="SM00220">
    <property type="entry name" value="S_TKc"/>
    <property type="match status" value="1"/>
</dbReference>
<name>A0A8H7ETA3_9FUNG</name>
<evidence type="ECO:0000256" key="1">
    <source>
        <dbReference type="ARBA" id="ARBA00012513"/>
    </source>
</evidence>
<reference evidence="11" key="1">
    <citation type="submission" date="2020-01" db="EMBL/GenBank/DDBJ databases">
        <title>Genome Sequencing of Three Apophysomyces-Like Fungal Strains Confirms a Novel Fungal Genus in the Mucoromycota with divergent Burkholderia-like Endosymbiotic Bacteria.</title>
        <authorList>
            <person name="Stajich J.E."/>
            <person name="Macias A.M."/>
            <person name="Carter-House D."/>
            <person name="Lovett B."/>
            <person name="Kasson L.R."/>
            <person name="Berry K."/>
            <person name="Grigoriev I."/>
            <person name="Chang Y."/>
            <person name="Spatafora J."/>
            <person name="Kasson M.T."/>
        </authorList>
    </citation>
    <scope>NUCLEOTIDE SEQUENCE</scope>
    <source>
        <strain evidence="11">NRRL A-21654</strain>
    </source>
</reference>
<dbReference type="Pfam" id="PF00069">
    <property type="entry name" value="Pkinase"/>
    <property type="match status" value="1"/>
</dbReference>
<dbReference type="SUPFAM" id="SSF56112">
    <property type="entry name" value="Protein kinase-like (PK-like)"/>
    <property type="match status" value="1"/>
</dbReference>
<comment type="caution">
    <text evidence="11">The sequence shown here is derived from an EMBL/GenBank/DDBJ whole genome shotgun (WGS) entry which is preliminary data.</text>
</comment>
<dbReference type="Proteomes" id="UP000605846">
    <property type="component" value="Unassembled WGS sequence"/>
</dbReference>
<evidence type="ECO:0000256" key="5">
    <source>
        <dbReference type="ARBA" id="ARBA00022777"/>
    </source>
</evidence>
<comment type="catalytic activity">
    <reaction evidence="7">
        <text>L-threonyl-[protein] + ATP = O-phospho-L-threonyl-[protein] + ADP + H(+)</text>
        <dbReference type="Rhea" id="RHEA:46608"/>
        <dbReference type="Rhea" id="RHEA-COMP:11060"/>
        <dbReference type="Rhea" id="RHEA-COMP:11605"/>
        <dbReference type="ChEBI" id="CHEBI:15378"/>
        <dbReference type="ChEBI" id="CHEBI:30013"/>
        <dbReference type="ChEBI" id="CHEBI:30616"/>
        <dbReference type="ChEBI" id="CHEBI:61977"/>
        <dbReference type="ChEBI" id="CHEBI:456216"/>
        <dbReference type="EC" id="2.7.11.1"/>
    </reaction>
</comment>
<keyword evidence="3" id="KW-0808">Transferase</keyword>
<gene>
    <name evidence="11" type="primary">SAT4_5</name>
    <name evidence="11" type="ORF">EC973_008315</name>
</gene>
<dbReference type="InterPro" id="IPR008271">
    <property type="entry name" value="Ser/Thr_kinase_AS"/>
</dbReference>
<keyword evidence="2" id="KW-0723">Serine/threonine-protein kinase</keyword>
<dbReference type="InterPro" id="IPR011009">
    <property type="entry name" value="Kinase-like_dom_sf"/>
</dbReference>
<feature type="compositionally biased region" description="Low complexity" evidence="9">
    <location>
        <begin position="18"/>
        <end position="38"/>
    </location>
</feature>
<comment type="catalytic activity">
    <reaction evidence="8">
        <text>L-seryl-[protein] + ATP = O-phospho-L-seryl-[protein] + ADP + H(+)</text>
        <dbReference type="Rhea" id="RHEA:17989"/>
        <dbReference type="Rhea" id="RHEA-COMP:9863"/>
        <dbReference type="Rhea" id="RHEA-COMP:11604"/>
        <dbReference type="ChEBI" id="CHEBI:15378"/>
        <dbReference type="ChEBI" id="CHEBI:29999"/>
        <dbReference type="ChEBI" id="CHEBI:30616"/>
        <dbReference type="ChEBI" id="CHEBI:83421"/>
        <dbReference type="ChEBI" id="CHEBI:456216"/>
        <dbReference type="EC" id="2.7.11.1"/>
    </reaction>
</comment>
<evidence type="ECO:0000256" key="6">
    <source>
        <dbReference type="ARBA" id="ARBA00022840"/>
    </source>
</evidence>